<evidence type="ECO:0000313" key="2">
    <source>
        <dbReference type="EMBL" id="NIE45902.1"/>
    </source>
</evidence>
<evidence type="ECO:0000256" key="1">
    <source>
        <dbReference type="SAM" id="SignalP"/>
    </source>
</evidence>
<feature type="signal peptide" evidence="1">
    <location>
        <begin position="1"/>
        <end position="20"/>
    </location>
</feature>
<protein>
    <submittedName>
        <fullName evidence="2">Putative lipocalin</fullName>
    </submittedName>
</protein>
<dbReference type="Gene3D" id="2.40.128.20">
    <property type="match status" value="1"/>
</dbReference>
<dbReference type="EMBL" id="GIKN01003629">
    <property type="protein sequence ID" value="NIE45902.1"/>
    <property type="molecule type" value="Transcribed_RNA"/>
</dbReference>
<dbReference type="AlphaFoldDB" id="A0A6G5A4H8"/>
<proteinExistence type="predicted"/>
<organism evidence="2">
    <name type="scientific">Rhipicephalus microplus</name>
    <name type="common">Cattle tick</name>
    <name type="synonym">Boophilus microplus</name>
    <dbReference type="NCBI Taxonomy" id="6941"/>
    <lineage>
        <taxon>Eukaryota</taxon>
        <taxon>Metazoa</taxon>
        <taxon>Ecdysozoa</taxon>
        <taxon>Arthropoda</taxon>
        <taxon>Chelicerata</taxon>
        <taxon>Arachnida</taxon>
        <taxon>Acari</taxon>
        <taxon>Parasitiformes</taxon>
        <taxon>Ixodida</taxon>
        <taxon>Ixodoidea</taxon>
        <taxon>Ixodidae</taxon>
        <taxon>Rhipicephalinae</taxon>
        <taxon>Rhipicephalus</taxon>
        <taxon>Boophilus</taxon>
    </lineage>
</organism>
<accession>A0A6G5A4H8</accession>
<keyword evidence="1" id="KW-0732">Signal</keyword>
<feature type="chain" id="PRO_5026216056" evidence="1">
    <location>
        <begin position="21"/>
        <end position="194"/>
    </location>
</feature>
<name>A0A6G5A4H8_RHIMP</name>
<dbReference type="InterPro" id="IPR012674">
    <property type="entry name" value="Calycin"/>
</dbReference>
<sequence>MRSPSVLRIIFLVHLATAKASSDLTDSAAGQTSAPLSIKQFLNTTDPIWTYNSTENTTILCKVDQKIGITNESYSFNWSYYSGYLNWTVRNGQGTFESADTVQLNITLQEYNETLLFTDNYNSCAIIRVTPVNPGSDSWYEHLVKNSSITRRKNKNCTNFFRKNTTSKGRKVYRSRCLHMLNVGKATYSRWELH</sequence>
<reference evidence="2" key="1">
    <citation type="submission" date="2020-03" db="EMBL/GenBank/DDBJ databases">
        <title>A transcriptome and proteome of the tick Rhipicephalus microplus shaped by the genetic composition of its hosts and developmental stage.</title>
        <authorList>
            <person name="Garcia G.R."/>
            <person name="Ribeiro J.M.C."/>
            <person name="Maruyama S.R."/>
            <person name="Gardinasse L.G."/>
            <person name="Nelson K."/>
            <person name="Ferreira B.R."/>
            <person name="Andrade T.G."/>
            <person name="Santos I.K.F.M."/>
        </authorList>
    </citation>
    <scope>NUCLEOTIDE SEQUENCE</scope>
    <source>
        <strain evidence="2">NSGR</strain>
        <tissue evidence="2">Salivary glands</tissue>
    </source>
</reference>